<protein>
    <submittedName>
        <fullName evidence="1">Uncharacterized protein</fullName>
    </submittedName>
</protein>
<keyword evidence="2" id="KW-1185">Reference proteome</keyword>
<reference evidence="1 2" key="1">
    <citation type="submission" date="2018-05" db="EMBL/GenBank/DDBJ databases">
        <title>Draft genome sequence of Scytalidium lignicola DSM 105466, a ubiquitous saprotrophic fungus.</title>
        <authorList>
            <person name="Buettner E."/>
            <person name="Gebauer A.M."/>
            <person name="Hofrichter M."/>
            <person name="Liers C."/>
            <person name="Kellner H."/>
        </authorList>
    </citation>
    <scope>NUCLEOTIDE SEQUENCE [LARGE SCALE GENOMIC DNA]</scope>
    <source>
        <strain evidence="1 2">DSM 105466</strain>
    </source>
</reference>
<name>A0A3E2GTN1_SCYLI</name>
<dbReference type="OrthoDB" id="39175at2759"/>
<proteinExistence type="predicted"/>
<comment type="caution">
    <text evidence="1">The sequence shown here is derived from an EMBL/GenBank/DDBJ whole genome shotgun (WGS) entry which is preliminary data.</text>
</comment>
<organism evidence="1 2">
    <name type="scientific">Scytalidium lignicola</name>
    <name type="common">Hyphomycete</name>
    <dbReference type="NCBI Taxonomy" id="5539"/>
    <lineage>
        <taxon>Eukaryota</taxon>
        <taxon>Fungi</taxon>
        <taxon>Dikarya</taxon>
        <taxon>Ascomycota</taxon>
        <taxon>Pezizomycotina</taxon>
        <taxon>Leotiomycetes</taxon>
        <taxon>Leotiomycetes incertae sedis</taxon>
        <taxon>Scytalidium</taxon>
    </lineage>
</organism>
<dbReference type="AlphaFoldDB" id="A0A3E2GTN1"/>
<dbReference type="EMBL" id="NCSJ02000451">
    <property type="protein sequence ID" value="RFU24408.1"/>
    <property type="molecule type" value="Genomic_DNA"/>
</dbReference>
<gene>
    <name evidence="1" type="ORF">B7463_g11932</name>
</gene>
<evidence type="ECO:0000313" key="2">
    <source>
        <dbReference type="Proteomes" id="UP000258309"/>
    </source>
</evidence>
<dbReference type="Proteomes" id="UP000258309">
    <property type="component" value="Unassembled WGS sequence"/>
</dbReference>
<feature type="non-terminal residue" evidence="1">
    <location>
        <position position="77"/>
    </location>
</feature>
<evidence type="ECO:0000313" key="1">
    <source>
        <dbReference type="EMBL" id="RFU24408.1"/>
    </source>
</evidence>
<accession>A0A3E2GTN1</accession>
<sequence>MEIVTGIFGRLEFITSGEVALTRIGELARIARAVLEQDVSSQRGDPVPWGDDIVSVEIPDFDLPMLIGEVTPNNHVI</sequence>
<feature type="non-terminal residue" evidence="1">
    <location>
        <position position="1"/>
    </location>
</feature>